<evidence type="ECO:0000313" key="2">
    <source>
        <dbReference type="EMBL" id="QEC72764.1"/>
    </source>
</evidence>
<accession>A0A5B8VMG9</accession>
<evidence type="ECO:0000256" key="1">
    <source>
        <dbReference type="SAM" id="Phobius"/>
    </source>
</evidence>
<dbReference type="InterPro" id="IPR025635">
    <property type="entry name" value="DUF4293"/>
</dbReference>
<feature type="transmembrane region" description="Helical" evidence="1">
    <location>
        <begin position="106"/>
        <end position="129"/>
    </location>
</feature>
<feature type="transmembrane region" description="Helical" evidence="1">
    <location>
        <begin position="48"/>
        <end position="69"/>
    </location>
</feature>
<keyword evidence="1" id="KW-1133">Transmembrane helix</keyword>
<feature type="transmembrane region" description="Helical" evidence="1">
    <location>
        <begin position="7"/>
        <end position="28"/>
    </location>
</feature>
<proteinExistence type="predicted"/>
<feature type="transmembrane region" description="Helical" evidence="1">
    <location>
        <begin position="76"/>
        <end position="94"/>
    </location>
</feature>
<dbReference type="Proteomes" id="UP000321291">
    <property type="component" value="Chromosome"/>
</dbReference>
<keyword evidence="1" id="KW-0472">Membrane</keyword>
<reference evidence="2 3" key="1">
    <citation type="journal article" date="2017" name="Int. J. Syst. Evol. Microbiol.">
        <title>Arachidicoccus ginsenosidivorans sp. nov., with ginsenoside-converting activity isolated from ginseng cultivating soil.</title>
        <authorList>
            <person name="Siddiqi M.Z."/>
            <person name="Aslam Z."/>
            <person name="Im W.T."/>
        </authorList>
    </citation>
    <scope>NUCLEOTIDE SEQUENCE [LARGE SCALE GENOMIC DNA]</scope>
    <source>
        <strain evidence="2 3">Gsoil 809</strain>
    </source>
</reference>
<gene>
    <name evidence="2" type="ORF">FSB73_14855</name>
</gene>
<dbReference type="KEGG" id="agi:FSB73_14855"/>
<keyword evidence="1" id="KW-0812">Transmembrane</keyword>
<sequence>MIQRIQSFWLLVVVILAALSLKFGFYVGTWLSDGVQHPQIVLNGHNPSILVFADTIIIIVVSLIAIFMYKNRKQQMLLTVVDLLLSLGLFYFYYQEINAHFLPGSGTLALTSIFVFLIPIFIIMAIRGISRDMKLLKRADRLRG</sequence>
<dbReference type="Pfam" id="PF14126">
    <property type="entry name" value="DUF4293"/>
    <property type="match status" value="1"/>
</dbReference>
<organism evidence="2 3">
    <name type="scientific">Arachidicoccus ginsenosidivorans</name>
    <dbReference type="NCBI Taxonomy" id="496057"/>
    <lineage>
        <taxon>Bacteria</taxon>
        <taxon>Pseudomonadati</taxon>
        <taxon>Bacteroidota</taxon>
        <taxon>Chitinophagia</taxon>
        <taxon>Chitinophagales</taxon>
        <taxon>Chitinophagaceae</taxon>
        <taxon>Arachidicoccus</taxon>
    </lineage>
</organism>
<dbReference type="EMBL" id="CP042434">
    <property type="protein sequence ID" value="QEC72764.1"/>
    <property type="molecule type" value="Genomic_DNA"/>
</dbReference>
<keyword evidence="3" id="KW-1185">Reference proteome</keyword>
<dbReference type="AlphaFoldDB" id="A0A5B8VMG9"/>
<dbReference type="RefSeq" id="WP_146783816.1">
    <property type="nucleotide sequence ID" value="NZ_CP042434.1"/>
</dbReference>
<protein>
    <submittedName>
        <fullName evidence="2">DUF4293 family protein</fullName>
    </submittedName>
</protein>
<evidence type="ECO:0000313" key="3">
    <source>
        <dbReference type="Proteomes" id="UP000321291"/>
    </source>
</evidence>
<dbReference type="OrthoDB" id="594989at2"/>
<name>A0A5B8VMG9_9BACT</name>